<keyword evidence="4 7" id="KW-0067">ATP-binding</keyword>
<feature type="domain" description="DEAD-box RNA helicase Q" evidence="10">
    <location>
        <begin position="3"/>
        <end position="31"/>
    </location>
</feature>
<evidence type="ECO:0000313" key="11">
    <source>
        <dbReference type="EMBL" id="PLW83243.1"/>
    </source>
</evidence>
<dbReference type="CDD" id="cd12501">
    <property type="entry name" value="RRM_EcDbpA_like"/>
    <property type="match status" value="1"/>
</dbReference>
<dbReference type="PROSITE" id="PS51194">
    <property type="entry name" value="HELICASE_CTER"/>
    <property type="match status" value="1"/>
</dbReference>
<dbReference type="PROSITE" id="PS51195">
    <property type="entry name" value="Q_MOTIF"/>
    <property type="match status" value="1"/>
</dbReference>
<dbReference type="InterPro" id="IPR005580">
    <property type="entry name" value="DbpA/CsdA_RNA-bd_dom"/>
</dbReference>
<dbReference type="Pfam" id="PF03880">
    <property type="entry name" value="DbpA"/>
    <property type="match status" value="1"/>
</dbReference>
<dbReference type="InterPro" id="IPR012677">
    <property type="entry name" value="Nucleotide-bd_a/b_plait_sf"/>
</dbReference>
<evidence type="ECO:0000256" key="7">
    <source>
        <dbReference type="RuleBase" id="RU000492"/>
    </source>
</evidence>
<protein>
    <submittedName>
        <fullName evidence="11">ATP-dependent RNA helicase DbpA</fullName>
    </submittedName>
</protein>
<dbReference type="Proteomes" id="UP000234845">
    <property type="component" value="Unassembled WGS sequence"/>
</dbReference>
<dbReference type="Pfam" id="PF00271">
    <property type="entry name" value="Helicase_C"/>
    <property type="match status" value="1"/>
</dbReference>
<dbReference type="GO" id="GO:0003676">
    <property type="term" value="F:nucleic acid binding"/>
    <property type="evidence" value="ECO:0007669"/>
    <property type="project" value="InterPro"/>
</dbReference>
<feature type="domain" description="Helicase C-terminal" evidence="9">
    <location>
        <begin position="215"/>
        <end position="375"/>
    </location>
</feature>
<dbReference type="Gene3D" id="3.30.70.330">
    <property type="match status" value="1"/>
</dbReference>
<accession>A0A2N5Y4C3</accession>
<dbReference type="GO" id="GO:0005524">
    <property type="term" value="F:ATP binding"/>
    <property type="evidence" value="ECO:0007669"/>
    <property type="project" value="UniProtKB-KW"/>
</dbReference>
<evidence type="ECO:0000256" key="6">
    <source>
        <dbReference type="PROSITE-ProRule" id="PRU00552"/>
    </source>
</evidence>
<evidence type="ECO:0000256" key="2">
    <source>
        <dbReference type="ARBA" id="ARBA00022801"/>
    </source>
</evidence>
<evidence type="ECO:0000313" key="12">
    <source>
        <dbReference type="Proteomes" id="UP000234845"/>
    </source>
</evidence>
<dbReference type="CDD" id="cd00268">
    <property type="entry name" value="DEADc"/>
    <property type="match status" value="1"/>
</dbReference>
<keyword evidence="3 7" id="KW-0347">Helicase</keyword>
<evidence type="ECO:0000259" key="10">
    <source>
        <dbReference type="PROSITE" id="PS51195"/>
    </source>
</evidence>
<evidence type="ECO:0000256" key="4">
    <source>
        <dbReference type="ARBA" id="ARBA00022840"/>
    </source>
</evidence>
<dbReference type="SMART" id="SM00487">
    <property type="entry name" value="DEXDc"/>
    <property type="match status" value="1"/>
</dbReference>
<dbReference type="InterPro" id="IPR014014">
    <property type="entry name" value="RNA_helicase_DEAD_Q_motif"/>
</dbReference>
<keyword evidence="12" id="KW-1185">Reference proteome</keyword>
<dbReference type="InterPro" id="IPR000629">
    <property type="entry name" value="RNA-helicase_DEAD-box_CS"/>
</dbReference>
<dbReference type="CDD" id="cd18787">
    <property type="entry name" value="SF2_C_DEAD"/>
    <property type="match status" value="1"/>
</dbReference>
<dbReference type="Pfam" id="PF00270">
    <property type="entry name" value="DEAD"/>
    <property type="match status" value="1"/>
</dbReference>
<evidence type="ECO:0000259" key="8">
    <source>
        <dbReference type="PROSITE" id="PS51192"/>
    </source>
</evidence>
<dbReference type="RefSeq" id="WP_101520844.1">
    <property type="nucleotide sequence ID" value="NZ_PKLZ01000003.1"/>
</dbReference>
<evidence type="ECO:0000256" key="5">
    <source>
        <dbReference type="ARBA" id="ARBA00038437"/>
    </source>
</evidence>
<evidence type="ECO:0000256" key="3">
    <source>
        <dbReference type="ARBA" id="ARBA00022806"/>
    </source>
</evidence>
<dbReference type="InterPro" id="IPR011545">
    <property type="entry name" value="DEAD/DEAH_box_helicase_dom"/>
</dbReference>
<dbReference type="EMBL" id="PKLZ01000003">
    <property type="protein sequence ID" value="PLW83243.1"/>
    <property type="molecule type" value="Genomic_DNA"/>
</dbReference>
<comment type="caution">
    <text evidence="11">The sequence shown here is derived from an EMBL/GenBank/DDBJ whole genome shotgun (WGS) entry which is preliminary data.</text>
</comment>
<dbReference type="AlphaFoldDB" id="A0A2N5Y4C3"/>
<dbReference type="SMART" id="SM00490">
    <property type="entry name" value="HELICc"/>
    <property type="match status" value="1"/>
</dbReference>
<evidence type="ECO:0000259" key="9">
    <source>
        <dbReference type="PROSITE" id="PS51194"/>
    </source>
</evidence>
<dbReference type="NCBIfam" id="NF008744">
    <property type="entry name" value="PRK11776.1"/>
    <property type="match status" value="1"/>
</dbReference>
<dbReference type="InterPro" id="IPR001650">
    <property type="entry name" value="Helicase_C-like"/>
</dbReference>
<gene>
    <name evidence="11" type="ORF">CWI75_07495</name>
</gene>
<name>A0A2N5Y4C3_9GAMM</name>
<dbReference type="InterPro" id="IPR014001">
    <property type="entry name" value="Helicase_ATP-bd"/>
</dbReference>
<sequence length="459" mass="49705">MTTQFDSLGLQAGLLANLATLGYHSMTPIQAKSLPPILAGQDVIGQGKTGSGKTAAFGLGLLHKLNVKHYAIQALVLCPTRELADQVAKEIRRLARGVENVKVLTLCGGMPLGPQIGSLEHGAHIIVGTPGRIEEHLGKGTLKLEHVNTLVLDEADRMLDMGFQPSLDAILEHVPAHRQTLLFSATFPGRIQAIAGRVMQDPVRVEVESIHDNASIEQVFHKVDDADRMKALRLLLLQHRPESAVIFCNTRAECQDVAGELQRHGFSVLALHGDLEQKDRDQTLVRFASKSVSVLVATDVAARGLDIDALDAVINFHIPRDLEVHVHRIGRTGRAGSKGIACTLYSDKESHKVPQLEKLLNQKIEPAPLPPMNLLTKPGYKPPMVTLQVDGGKKQKVRPGDILGALTGDDGIAGSDVGKIQVNDNWSFVAVRRSEANTALAKLGQGKMKGRNFRVRVLG</sequence>
<dbReference type="GO" id="GO:0016787">
    <property type="term" value="F:hydrolase activity"/>
    <property type="evidence" value="ECO:0007669"/>
    <property type="project" value="UniProtKB-KW"/>
</dbReference>
<dbReference type="OrthoDB" id="9805696at2"/>
<dbReference type="SUPFAM" id="SSF52540">
    <property type="entry name" value="P-loop containing nucleoside triphosphate hydrolases"/>
    <property type="match status" value="1"/>
</dbReference>
<dbReference type="PROSITE" id="PS51192">
    <property type="entry name" value="HELICASE_ATP_BIND_1"/>
    <property type="match status" value="1"/>
</dbReference>
<evidence type="ECO:0000256" key="1">
    <source>
        <dbReference type="ARBA" id="ARBA00022741"/>
    </source>
</evidence>
<dbReference type="InterPro" id="IPR044742">
    <property type="entry name" value="DEAD/DEAH_RhlB"/>
</dbReference>
<dbReference type="GO" id="GO:0003724">
    <property type="term" value="F:RNA helicase activity"/>
    <property type="evidence" value="ECO:0007669"/>
    <property type="project" value="InterPro"/>
</dbReference>
<dbReference type="Gene3D" id="3.40.50.300">
    <property type="entry name" value="P-loop containing nucleotide triphosphate hydrolases"/>
    <property type="match status" value="2"/>
</dbReference>
<keyword evidence="2 7" id="KW-0378">Hydrolase</keyword>
<comment type="similarity">
    <text evidence="5 7">Belongs to the DEAD box helicase family.</text>
</comment>
<feature type="domain" description="Helicase ATP-binding" evidence="8">
    <location>
        <begin position="34"/>
        <end position="205"/>
    </location>
</feature>
<reference evidence="12" key="1">
    <citation type="submission" date="2017-11" db="EMBL/GenBank/DDBJ databases">
        <title>The draft genome sequence of Chromatocurvus sp. F02.</title>
        <authorList>
            <person name="Du Z.-J."/>
            <person name="Chang Y.-Q."/>
        </authorList>
    </citation>
    <scope>NUCLEOTIDE SEQUENCE [LARGE SCALE GENOMIC DNA]</scope>
    <source>
        <strain evidence="12">F02</strain>
    </source>
</reference>
<proteinExistence type="inferred from homology"/>
<organism evidence="11 12">
    <name type="scientific">Kineobactrum sediminis</name>
    <dbReference type="NCBI Taxonomy" id="1905677"/>
    <lineage>
        <taxon>Bacteria</taxon>
        <taxon>Pseudomonadati</taxon>
        <taxon>Pseudomonadota</taxon>
        <taxon>Gammaproteobacteria</taxon>
        <taxon>Cellvibrionales</taxon>
        <taxon>Halieaceae</taxon>
        <taxon>Kineobactrum</taxon>
    </lineage>
</organism>
<keyword evidence="1 7" id="KW-0547">Nucleotide-binding</keyword>
<dbReference type="PANTHER" id="PTHR47959">
    <property type="entry name" value="ATP-DEPENDENT RNA HELICASE RHLE-RELATED"/>
    <property type="match status" value="1"/>
</dbReference>
<dbReference type="GO" id="GO:0005829">
    <property type="term" value="C:cytosol"/>
    <property type="evidence" value="ECO:0007669"/>
    <property type="project" value="TreeGrafter"/>
</dbReference>
<dbReference type="PANTHER" id="PTHR47959:SF1">
    <property type="entry name" value="ATP-DEPENDENT RNA HELICASE DBPA"/>
    <property type="match status" value="1"/>
</dbReference>
<dbReference type="InterPro" id="IPR027417">
    <property type="entry name" value="P-loop_NTPase"/>
</dbReference>
<dbReference type="PROSITE" id="PS00039">
    <property type="entry name" value="DEAD_ATP_HELICASE"/>
    <property type="match status" value="1"/>
</dbReference>
<dbReference type="InterPro" id="IPR050079">
    <property type="entry name" value="DEAD_box_RNA_helicase"/>
</dbReference>
<feature type="short sequence motif" description="Q motif" evidence="6">
    <location>
        <begin position="3"/>
        <end position="31"/>
    </location>
</feature>